<dbReference type="InterPro" id="IPR004117">
    <property type="entry name" value="7tm6_olfct_rcpt"/>
</dbReference>
<evidence type="ECO:0000256" key="9">
    <source>
        <dbReference type="ARBA" id="ARBA00023224"/>
    </source>
</evidence>
<evidence type="ECO:0000256" key="7">
    <source>
        <dbReference type="ARBA" id="ARBA00023136"/>
    </source>
</evidence>
<evidence type="ECO:0000256" key="8">
    <source>
        <dbReference type="ARBA" id="ARBA00023170"/>
    </source>
</evidence>
<name>A0A857N945_9HYME</name>
<feature type="transmembrane region" description="Helical" evidence="10">
    <location>
        <begin position="345"/>
        <end position="367"/>
    </location>
</feature>
<sequence length="373" mass="42926">MESLGLELNFKVFRLLGAWNSSGSQNGTTRFLYFLYTIIVLMLIFIYLMLLIVDTFFQKDITTLVGNLNISCVVTACYFKILLLVIKHKEIIDMMKILELNDCKPNNEIERDILHRYKDKAQFTSKMFLIFSAITVTVLVIAPFTYNGGLEKRNLLFRVRGSDDEKNLFIYVITKLHDLFLVGFGMPLNASFDTLIAGLMVLTCGQYELLYDRLRHATTYSKICNCVRHHQYILKFSKCIEDLFGTLVFVQCFMSMVIVCCLIYIMVLMKSVVDRFESACFLSVMLVQLLLYCWNGNEVFSMSQGVAASTLNNEEWSNLSIRSKKALLLMSIRSYNTEQLKASSFLNLSLTTYMMILKASYSMFTLLQRVSSD</sequence>
<organism evidence="11">
    <name type="scientific">Sirex noctilio</name>
    <dbReference type="NCBI Taxonomy" id="36765"/>
    <lineage>
        <taxon>Eukaryota</taxon>
        <taxon>Metazoa</taxon>
        <taxon>Ecdysozoa</taxon>
        <taxon>Arthropoda</taxon>
        <taxon>Hexapoda</taxon>
        <taxon>Insecta</taxon>
        <taxon>Pterygota</taxon>
        <taxon>Neoptera</taxon>
        <taxon>Endopterygota</taxon>
        <taxon>Hymenoptera</taxon>
        <taxon>Siricoidea</taxon>
        <taxon>Siricidae</taxon>
        <taxon>Sirex</taxon>
    </lineage>
</organism>
<evidence type="ECO:0000256" key="10">
    <source>
        <dbReference type="RuleBase" id="RU351113"/>
    </source>
</evidence>
<dbReference type="PANTHER" id="PTHR21137">
    <property type="entry name" value="ODORANT RECEPTOR"/>
    <property type="match status" value="1"/>
</dbReference>
<keyword evidence="9 10" id="KW-0807">Transducer</keyword>
<dbReference type="GO" id="GO:0007165">
    <property type="term" value="P:signal transduction"/>
    <property type="evidence" value="ECO:0007669"/>
    <property type="project" value="UniProtKB-KW"/>
</dbReference>
<keyword evidence="7 10" id="KW-0472">Membrane</keyword>
<keyword evidence="3 10" id="KW-0716">Sensory transduction</keyword>
<dbReference type="Pfam" id="PF02949">
    <property type="entry name" value="7tm_6"/>
    <property type="match status" value="1"/>
</dbReference>
<comment type="subcellular location">
    <subcellularLocation>
        <location evidence="1 10">Cell membrane</location>
        <topology evidence="1 10">Multi-pass membrane protein</topology>
    </subcellularLocation>
</comment>
<feature type="transmembrane region" description="Helical" evidence="10">
    <location>
        <begin position="243"/>
        <end position="267"/>
    </location>
</feature>
<dbReference type="PANTHER" id="PTHR21137:SF35">
    <property type="entry name" value="ODORANT RECEPTOR 19A-RELATED"/>
    <property type="match status" value="1"/>
</dbReference>
<evidence type="ECO:0000256" key="6">
    <source>
        <dbReference type="ARBA" id="ARBA00022989"/>
    </source>
</evidence>
<protein>
    <recommendedName>
        <fullName evidence="10">Odorant receptor</fullName>
    </recommendedName>
</protein>
<dbReference type="GO" id="GO:0004984">
    <property type="term" value="F:olfactory receptor activity"/>
    <property type="evidence" value="ECO:0007669"/>
    <property type="project" value="InterPro"/>
</dbReference>
<proteinExistence type="evidence at transcript level"/>
<evidence type="ECO:0000256" key="4">
    <source>
        <dbReference type="ARBA" id="ARBA00022692"/>
    </source>
</evidence>
<dbReference type="AlphaFoldDB" id="A0A857N945"/>
<keyword evidence="6 10" id="KW-1133">Transmembrane helix</keyword>
<keyword evidence="5 10" id="KW-0552">Olfaction</keyword>
<evidence type="ECO:0000256" key="1">
    <source>
        <dbReference type="ARBA" id="ARBA00004651"/>
    </source>
</evidence>
<accession>A0A857N945</accession>
<dbReference type="GO" id="GO:0005549">
    <property type="term" value="F:odorant binding"/>
    <property type="evidence" value="ECO:0007669"/>
    <property type="project" value="InterPro"/>
</dbReference>
<evidence type="ECO:0000256" key="3">
    <source>
        <dbReference type="ARBA" id="ARBA00022606"/>
    </source>
</evidence>
<evidence type="ECO:0000256" key="5">
    <source>
        <dbReference type="ARBA" id="ARBA00022725"/>
    </source>
</evidence>
<comment type="similarity">
    <text evidence="10">Belongs to the insect chemoreceptor superfamily. Heteromeric odorant receptor channel (TC 1.A.69) family.</text>
</comment>
<feature type="transmembrane region" description="Helical" evidence="10">
    <location>
        <begin position="127"/>
        <end position="146"/>
    </location>
</feature>
<evidence type="ECO:0000256" key="2">
    <source>
        <dbReference type="ARBA" id="ARBA00022475"/>
    </source>
</evidence>
<reference evidence="11" key="1">
    <citation type="submission" date="2019-04" db="EMBL/GenBank/DDBJ databases">
        <authorList>
            <person name="Guo B."/>
            <person name="Lu P."/>
        </authorList>
    </citation>
    <scope>NUCLEOTIDE SEQUENCE</scope>
</reference>
<comment type="caution">
    <text evidence="10">Lacks conserved residue(s) required for the propagation of feature annotation.</text>
</comment>
<dbReference type="GO" id="GO:0005886">
    <property type="term" value="C:plasma membrane"/>
    <property type="evidence" value="ECO:0007669"/>
    <property type="project" value="UniProtKB-SubCell"/>
</dbReference>
<keyword evidence="4 10" id="KW-0812">Transmembrane</keyword>
<dbReference type="EMBL" id="MK749029">
    <property type="protein sequence ID" value="QHN69126.1"/>
    <property type="molecule type" value="mRNA"/>
</dbReference>
<feature type="transmembrane region" description="Helical" evidence="10">
    <location>
        <begin position="31"/>
        <end position="52"/>
    </location>
</feature>
<keyword evidence="8 10" id="KW-0675">Receptor</keyword>
<feature type="transmembrane region" description="Helical" evidence="10">
    <location>
        <begin position="64"/>
        <end position="86"/>
    </location>
</feature>
<evidence type="ECO:0000313" key="11">
    <source>
        <dbReference type="EMBL" id="QHN69126.1"/>
    </source>
</evidence>
<keyword evidence="2" id="KW-1003">Cell membrane</keyword>